<evidence type="ECO:0000256" key="1">
    <source>
        <dbReference type="SAM" id="MobiDB-lite"/>
    </source>
</evidence>
<feature type="compositionally biased region" description="Acidic residues" evidence="1">
    <location>
        <begin position="19"/>
        <end position="32"/>
    </location>
</feature>
<evidence type="ECO:0000313" key="2">
    <source>
        <dbReference type="EMBL" id="KAB1217443.1"/>
    </source>
</evidence>
<accession>A0A6A1VXH0</accession>
<dbReference type="Proteomes" id="UP000516437">
    <property type="component" value="Chromosome 4"/>
</dbReference>
<gene>
    <name evidence="2" type="ORF">CJ030_MR4G018360</name>
</gene>
<feature type="region of interest" description="Disordered" evidence="1">
    <location>
        <begin position="1"/>
        <end position="32"/>
    </location>
</feature>
<organism evidence="2 3">
    <name type="scientific">Morella rubra</name>
    <name type="common">Chinese bayberry</name>
    <dbReference type="NCBI Taxonomy" id="262757"/>
    <lineage>
        <taxon>Eukaryota</taxon>
        <taxon>Viridiplantae</taxon>
        <taxon>Streptophyta</taxon>
        <taxon>Embryophyta</taxon>
        <taxon>Tracheophyta</taxon>
        <taxon>Spermatophyta</taxon>
        <taxon>Magnoliopsida</taxon>
        <taxon>eudicotyledons</taxon>
        <taxon>Gunneridae</taxon>
        <taxon>Pentapetalae</taxon>
        <taxon>rosids</taxon>
        <taxon>fabids</taxon>
        <taxon>Fagales</taxon>
        <taxon>Myricaceae</taxon>
        <taxon>Morella</taxon>
    </lineage>
</organism>
<name>A0A6A1VXH0_9ROSI</name>
<comment type="caution">
    <text evidence="2">The sequence shown here is derived from an EMBL/GenBank/DDBJ whole genome shotgun (WGS) entry which is preliminary data.</text>
</comment>
<proteinExistence type="predicted"/>
<protein>
    <submittedName>
        <fullName evidence="2">Uncharacterized protein</fullName>
    </submittedName>
</protein>
<dbReference type="AlphaFoldDB" id="A0A6A1VXH0"/>
<evidence type="ECO:0000313" key="3">
    <source>
        <dbReference type="Proteomes" id="UP000516437"/>
    </source>
</evidence>
<dbReference type="EMBL" id="RXIC02000022">
    <property type="protein sequence ID" value="KAB1217443.1"/>
    <property type="molecule type" value="Genomic_DNA"/>
</dbReference>
<reference evidence="2 3" key="1">
    <citation type="journal article" date="2019" name="Plant Biotechnol. J.">
        <title>The red bayberry genome and genetic basis of sex determination.</title>
        <authorList>
            <person name="Jia H.M."/>
            <person name="Jia H.J."/>
            <person name="Cai Q.L."/>
            <person name="Wang Y."/>
            <person name="Zhao H.B."/>
            <person name="Yang W.F."/>
            <person name="Wang G.Y."/>
            <person name="Li Y.H."/>
            <person name="Zhan D.L."/>
            <person name="Shen Y.T."/>
            <person name="Niu Q.F."/>
            <person name="Chang L."/>
            <person name="Qiu J."/>
            <person name="Zhao L."/>
            <person name="Xie H.B."/>
            <person name="Fu W.Y."/>
            <person name="Jin J."/>
            <person name="Li X.W."/>
            <person name="Jiao Y."/>
            <person name="Zhou C.C."/>
            <person name="Tu T."/>
            <person name="Chai C.Y."/>
            <person name="Gao J.L."/>
            <person name="Fan L.J."/>
            <person name="van de Weg E."/>
            <person name="Wang J.Y."/>
            <person name="Gao Z.S."/>
        </authorList>
    </citation>
    <scope>NUCLEOTIDE SEQUENCE [LARGE SCALE GENOMIC DNA]</scope>
    <source>
        <tissue evidence="2">Leaves</tissue>
    </source>
</reference>
<sequence length="80" mass="9016">MGYRRTSRNTWVLKRQGSDEDEDVDVAEAEDEDVDAKAMEFDVDADLADDPPIIPSPTRVPGLEVFPLCSLQPRESFPYT</sequence>
<keyword evidence="3" id="KW-1185">Reference proteome</keyword>